<dbReference type="InterPro" id="IPR045338">
    <property type="entry name" value="DUF6535"/>
</dbReference>
<evidence type="ECO:0000313" key="3">
    <source>
        <dbReference type="EMBL" id="KAJ3833896.1"/>
    </source>
</evidence>
<comment type="caution">
    <text evidence="3">The sequence shown here is derived from an EMBL/GenBank/DDBJ whole genome shotgun (WGS) entry which is preliminary data.</text>
</comment>
<protein>
    <recommendedName>
        <fullName evidence="2">DUF6535 domain-containing protein</fullName>
    </recommendedName>
</protein>
<reference evidence="3" key="1">
    <citation type="submission" date="2022-08" db="EMBL/GenBank/DDBJ databases">
        <authorList>
            <consortium name="DOE Joint Genome Institute"/>
            <person name="Min B."/>
            <person name="Riley R."/>
            <person name="Sierra-Patev S."/>
            <person name="Naranjo-Ortiz M."/>
            <person name="Looney B."/>
            <person name="Konkel Z."/>
            <person name="Slot J.C."/>
            <person name="Sakamoto Y."/>
            <person name="Steenwyk J.L."/>
            <person name="Rokas A."/>
            <person name="Carro J."/>
            <person name="Camarero S."/>
            <person name="Ferreira P."/>
            <person name="Molpeceres G."/>
            <person name="Ruiz-Duenas F.J."/>
            <person name="Serrano A."/>
            <person name="Henrissat B."/>
            <person name="Drula E."/>
            <person name="Hughes K.W."/>
            <person name="Mata J.L."/>
            <person name="Ishikawa N.K."/>
            <person name="Vargas-Isla R."/>
            <person name="Ushijima S."/>
            <person name="Smith C.A."/>
            <person name="Ahrendt S."/>
            <person name="Andreopoulos W."/>
            <person name="He G."/>
            <person name="Labutti K."/>
            <person name="Lipzen A."/>
            <person name="Ng V."/>
            <person name="Sandor L."/>
            <person name="Barry K."/>
            <person name="Martinez A.T."/>
            <person name="Xiao Y."/>
            <person name="Gibbons J.G."/>
            <person name="Terashima K."/>
            <person name="Hibbett D.S."/>
            <person name="Grigoriev I.V."/>
        </authorList>
    </citation>
    <scope>NUCLEOTIDE SEQUENCE</scope>
    <source>
        <strain evidence="3">TFB9207</strain>
    </source>
</reference>
<feature type="transmembrane region" description="Helical" evidence="1">
    <location>
        <begin position="66"/>
        <end position="86"/>
    </location>
</feature>
<keyword evidence="1" id="KW-0472">Membrane</keyword>
<sequence>MTKVRVNKFMVSPFTIKQSYNYEEKYGCDLPSQELSDNARIWKVYLDEADSQNDDLIKGFKDSMDAVLIFAALFSAVVTSFLIATISSLQPDYGQITAVLLVEQVNLLRAAGNQTIINSIPQSQVDLKTASPGANDLWINSLFLASLSLSLATALLSVLVKQWLQSYNTVSSGNAKEKAIIYQFRFMGLIKWKVFEIIEILPLILHISLGLFLTGLSLYISEGCICFLFGEYNFASSLA</sequence>
<feature type="transmembrane region" description="Helical" evidence="1">
    <location>
        <begin position="194"/>
        <end position="220"/>
    </location>
</feature>
<gene>
    <name evidence="3" type="ORF">F5878DRAFT_654162</name>
</gene>
<feature type="transmembrane region" description="Helical" evidence="1">
    <location>
        <begin position="137"/>
        <end position="160"/>
    </location>
</feature>
<evidence type="ECO:0000256" key="1">
    <source>
        <dbReference type="SAM" id="Phobius"/>
    </source>
</evidence>
<name>A0AA38U827_9AGAR</name>
<keyword evidence="4" id="KW-1185">Reference proteome</keyword>
<organism evidence="3 4">
    <name type="scientific">Lentinula raphanica</name>
    <dbReference type="NCBI Taxonomy" id="153919"/>
    <lineage>
        <taxon>Eukaryota</taxon>
        <taxon>Fungi</taxon>
        <taxon>Dikarya</taxon>
        <taxon>Basidiomycota</taxon>
        <taxon>Agaricomycotina</taxon>
        <taxon>Agaricomycetes</taxon>
        <taxon>Agaricomycetidae</taxon>
        <taxon>Agaricales</taxon>
        <taxon>Marasmiineae</taxon>
        <taxon>Omphalotaceae</taxon>
        <taxon>Lentinula</taxon>
    </lineage>
</organism>
<keyword evidence="1" id="KW-1133">Transmembrane helix</keyword>
<dbReference type="Pfam" id="PF20153">
    <property type="entry name" value="DUF6535"/>
    <property type="match status" value="1"/>
</dbReference>
<evidence type="ECO:0000313" key="4">
    <source>
        <dbReference type="Proteomes" id="UP001163846"/>
    </source>
</evidence>
<proteinExistence type="predicted"/>
<keyword evidence="1" id="KW-0812">Transmembrane</keyword>
<dbReference type="Proteomes" id="UP001163846">
    <property type="component" value="Unassembled WGS sequence"/>
</dbReference>
<dbReference type="EMBL" id="MU806615">
    <property type="protein sequence ID" value="KAJ3833896.1"/>
    <property type="molecule type" value="Genomic_DNA"/>
</dbReference>
<accession>A0AA38U827</accession>
<feature type="domain" description="DUF6535" evidence="2">
    <location>
        <begin position="42"/>
        <end position="220"/>
    </location>
</feature>
<evidence type="ECO:0000259" key="2">
    <source>
        <dbReference type="Pfam" id="PF20153"/>
    </source>
</evidence>
<dbReference type="AlphaFoldDB" id="A0AA38U827"/>